<protein>
    <submittedName>
        <fullName evidence="2">Uncharacterized protein LOC120257507 isoform X2</fullName>
    </submittedName>
</protein>
<keyword evidence="1" id="KW-1185">Reference proteome</keyword>
<dbReference type="GeneID" id="120257507"/>
<accession>A0AB40B0X0</accession>
<evidence type="ECO:0000313" key="2">
    <source>
        <dbReference type="RefSeq" id="XP_039120917.1"/>
    </source>
</evidence>
<name>A0AB40B0X0_DIOCR</name>
<gene>
    <name evidence="2" type="primary">LOC120257507</name>
</gene>
<organism evidence="1 2">
    <name type="scientific">Dioscorea cayennensis subsp. rotundata</name>
    <name type="common">White Guinea yam</name>
    <name type="synonym">Dioscorea rotundata</name>
    <dbReference type="NCBI Taxonomy" id="55577"/>
    <lineage>
        <taxon>Eukaryota</taxon>
        <taxon>Viridiplantae</taxon>
        <taxon>Streptophyta</taxon>
        <taxon>Embryophyta</taxon>
        <taxon>Tracheophyta</taxon>
        <taxon>Spermatophyta</taxon>
        <taxon>Magnoliopsida</taxon>
        <taxon>Liliopsida</taxon>
        <taxon>Dioscoreales</taxon>
        <taxon>Dioscoreaceae</taxon>
        <taxon>Dioscorea</taxon>
    </lineage>
</organism>
<dbReference type="AlphaFoldDB" id="A0AB40B0X0"/>
<reference evidence="2" key="1">
    <citation type="submission" date="2025-08" db="UniProtKB">
        <authorList>
            <consortium name="RefSeq"/>
        </authorList>
    </citation>
    <scope>IDENTIFICATION</scope>
</reference>
<sequence length="74" mass="8799">MPVHLEFYVPSTFQENRMLLVFQLFGYHVVSSDPLFLCYRNSQRPFRSVLNFKGHNEVQLGFHVAEEDINTNFF</sequence>
<evidence type="ECO:0000313" key="1">
    <source>
        <dbReference type="Proteomes" id="UP001515500"/>
    </source>
</evidence>
<dbReference type="Proteomes" id="UP001515500">
    <property type="component" value="Chromosome 3"/>
</dbReference>
<proteinExistence type="predicted"/>
<dbReference type="RefSeq" id="XP_039120917.1">
    <property type="nucleotide sequence ID" value="XM_039264983.1"/>
</dbReference>